<dbReference type="SMART" id="SM00387">
    <property type="entry name" value="HATPase_c"/>
    <property type="match status" value="1"/>
</dbReference>
<dbReference type="SMART" id="SM00304">
    <property type="entry name" value="HAMP"/>
    <property type="match status" value="1"/>
</dbReference>
<evidence type="ECO:0000259" key="14">
    <source>
        <dbReference type="PROSITE" id="PS50109"/>
    </source>
</evidence>
<dbReference type="PROSITE" id="PS50885">
    <property type="entry name" value="HAMP"/>
    <property type="match status" value="1"/>
</dbReference>
<dbReference type="InterPro" id="IPR003661">
    <property type="entry name" value="HisK_dim/P_dom"/>
</dbReference>
<dbReference type="InterPro" id="IPR003594">
    <property type="entry name" value="HATPase_dom"/>
</dbReference>
<name>A0A1H5ZKV8_9BACT</name>
<dbReference type="GO" id="GO:0000155">
    <property type="term" value="F:phosphorelay sensor kinase activity"/>
    <property type="evidence" value="ECO:0007669"/>
    <property type="project" value="InterPro"/>
</dbReference>
<dbReference type="GO" id="GO:0005524">
    <property type="term" value="F:ATP binding"/>
    <property type="evidence" value="ECO:0007669"/>
    <property type="project" value="UniProtKB-KW"/>
</dbReference>
<dbReference type="RefSeq" id="WP_103933587.1">
    <property type="nucleotide sequence ID" value="NZ_FNVA01000004.1"/>
</dbReference>
<dbReference type="EC" id="2.7.13.3" evidence="3"/>
<organism evidence="16 17">
    <name type="scientific">Bryocella elongata</name>
    <dbReference type="NCBI Taxonomy" id="863522"/>
    <lineage>
        <taxon>Bacteria</taxon>
        <taxon>Pseudomonadati</taxon>
        <taxon>Acidobacteriota</taxon>
        <taxon>Terriglobia</taxon>
        <taxon>Terriglobales</taxon>
        <taxon>Acidobacteriaceae</taxon>
        <taxon>Bryocella</taxon>
    </lineage>
</organism>
<feature type="domain" description="Histidine kinase" evidence="14">
    <location>
        <begin position="288"/>
        <end position="510"/>
    </location>
</feature>
<dbReference type="PRINTS" id="PR00344">
    <property type="entry name" value="BCTRLSENSOR"/>
</dbReference>
<proteinExistence type="predicted"/>
<dbReference type="Gene3D" id="6.10.340.10">
    <property type="match status" value="1"/>
</dbReference>
<evidence type="ECO:0000313" key="16">
    <source>
        <dbReference type="EMBL" id="SEG36871.1"/>
    </source>
</evidence>
<dbReference type="InterPro" id="IPR005467">
    <property type="entry name" value="His_kinase_dom"/>
</dbReference>
<dbReference type="Pfam" id="PF00672">
    <property type="entry name" value="HAMP"/>
    <property type="match status" value="1"/>
</dbReference>
<evidence type="ECO:0000256" key="11">
    <source>
        <dbReference type="ARBA" id="ARBA00023306"/>
    </source>
</evidence>
<feature type="domain" description="HAMP" evidence="15">
    <location>
        <begin position="181"/>
        <end position="234"/>
    </location>
</feature>
<dbReference type="FunFam" id="1.10.287.130:FF:000038">
    <property type="entry name" value="Sensory transduction histidine kinase"/>
    <property type="match status" value="1"/>
</dbReference>
<dbReference type="EMBL" id="FNVA01000004">
    <property type="protein sequence ID" value="SEG36871.1"/>
    <property type="molecule type" value="Genomic_DNA"/>
</dbReference>
<dbReference type="Gene3D" id="1.10.287.130">
    <property type="match status" value="1"/>
</dbReference>
<evidence type="ECO:0000256" key="8">
    <source>
        <dbReference type="ARBA" id="ARBA00022840"/>
    </source>
</evidence>
<evidence type="ECO:0000256" key="10">
    <source>
        <dbReference type="ARBA" id="ARBA00023136"/>
    </source>
</evidence>
<keyword evidence="8" id="KW-0067">ATP-binding</keyword>
<keyword evidence="12" id="KW-0175">Coiled coil</keyword>
<dbReference type="InterPro" id="IPR033417">
    <property type="entry name" value="CHASE8"/>
</dbReference>
<feature type="coiled-coil region" evidence="12">
    <location>
        <begin position="219"/>
        <end position="246"/>
    </location>
</feature>
<reference evidence="16 17" key="1">
    <citation type="submission" date="2016-10" db="EMBL/GenBank/DDBJ databases">
        <authorList>
            <person name="de Groot N.N."/>
        </authorList>
    </citation>
    <scope>NUCLEOTIDE SEQUENCE [LARGE SCALE GENOMIC DNA]</scope>
    <source>
        <strain evidence="16 17">DSM 22489</strain>
    </source>
</reference>
<evidence type="ECO:0000256" key="12">
    <source>
        <dbReference type="SAM" id="Coils"/>
    </source>
</evidence>
<keyword evidence="7 16" id="KW-0418">Kinase</keyword>
<dbReference type="Pfam" id="PF00512">
    <property type="entry name" value="HisKA"/>
    <property type="match status" value="1"/>
</dbReference>
<dbReference type="InterPro" id="IPR004358">
    <property type="entry name" value="Sig_transdc_His_kin-like_C"/>
</dbReference>
<dbReference type="CDD" id="cd00082">
    <property type="entry name" value="HisKA"/>
    <property type="match status" value="1"/>
</dbReference>
<feature type="transmembrane region" description="Helical" evidence="13">
    <location>
        <begin position="14"/>
        <end position="36"/>
    </location>
</feature>
<dbReference type="InterPro" id="IPR003660">
    <property type="entry name" value="HAMP_dom"/>
</dbReference>
<protein>
    <recommendedName>
        <fullName evidence="3">histidine kinase</fullName>
        <ecNumber evidence="3">2.7.13.3</ecNumber>
    </recommendedName>
</protein>
<evidence type="ECO:0000256" key="4">
    <source>
        <dbReference type="ARBA" id="ARBA00022553"/>
    </source>
</evidence>
<dbReference type="Pfam" id="PF02518">
    <property type="entry name" value="HATPase_c"/>
    <property type="match status" value="1"/>
</dbReference>
<dbReference type="CDD" id="cd06225">
    <property type="entry name" value="HAMP"/>
    <property type="match status" value="1"/>
</dbReference>
<dbReference type="FunFam" id="3.30.565.10:FF:000010">
    <property type="entry name" value="Sensor histidine kinase RcsC"/>
    <property type="match status" value="1"/>
</dbReference>
<comment type="subcellular location">
    <subcellularLocation>
        <location evidence="2">Membrane</location>
    </subcellularLocation>
</comment>
<dbReference type="Gene3D" id="3.30.565.10">
    <property type="entry name" value="Histidine kinase-like ATPase, C-terminal domain"/>
    <property type="match status" value="1"/>
</dbReference>
<dbReference type="GO" id="GO:0016020">
    <property type="term" value="C:membrane"/>
    <property type="evidence" value="ECO:0007669"/>
    <property type="project" value="UniProtKB-SubCell"/>
</dbReference>
<dbReference type="InterPro" id="IPR036890">
    <property type="entry name" value="HATPase_C_sf"/>
</dbReference>
<sequence length="520" mass="57193">MTHFFLSLSIRTKLVVLLVGTAFTTLIISGSLLWIYQLQHYRNMLVAQETATAQLISDDVAAALLFNDSGVAREALAQLREDPHVEQACLFDKAGNLFARFSSMQAAQGCPDATGAPFSFQARRLFVHRTVTTKGETVGVLILQISLEDMYHSLLRFAQTTILSALIALSIAALLSSTLQRVISRPILHLTRVATKVSEDGNYLLRARRFSNDETGVLIDQFNAMMERIEERDAELKRAQDGLEDKVRSRTQDLEREISERKIIERDLETARIYAENASRAKSAFLANMSHELRTPLSAVIGYSEILHEDAVADCNLQMASDLEKIVSSARHLLTLISDILDLSKIEAGKLQLTPTLAAANALLHDVQPTAEVLARQNQNALRVEGTIDEVMVEVDALRMRQCLLNLVSNSCKFTERGTITLRTAIDTQAGRDYVVWSVTDTGIGIAPEHLDRLFKTFSQVDDSNARRFGGSGLGLAISQQLCQAMGGFISVESALGQGSTFSIHIPVVTTISDSLTEAA</sequence>
<accession>A0A1H5ZKV8</accession>
<evidence type="ECO:0000256" key="9">
    <source>
        <dbReference type="ARBA" id="ARBA00023012"/>
    </source>
</evidence>
<keyword evidence="10 13" id="KW-0472">Membrane</keyword>
<dbReference type="SUPFAM" id="SSF47384">
    <property type="entry name" value="Homodimeric domain of signal transducing histidine kinase"/>
    <property type="match status" value="1"/>
</dbReference>
<keyword evidence="13" id="KW-1133">Transmembrane helix</keyword>
<evidence type="ECO:0000259" key="15">
    <source>
        <dbReference type="PROSITE" id="PS50885"/>
    </source>
</evidence>
<keyword evidence="4" id="KW-0597">Phosphoprotein</keyword>
<dbReference type="SMART" id="SM00388">
    <property type="entry name" value="HisKA"/>
    <property type="match status" value="1"/>
</dbReference>
<dbReference type="SUPFAM" id="SSF158472">
    <property type="entry name" value="HAMP domain-like"/>
    <property type="match status" value="1"/>
</dbReference>
<dbReference type="PANTHER" id="PTHR43047">
    <property type="entry name" value="TWO-COMPONENT HISTIDINE PROTEIN KINASE"/>
    <property type="match status" value="1"/>
</dbReference>
<dbReference type="AlphaFoldDB" id="A0A1H5ZKV8"/>
<gene>
    <name evidence="16" type="ORF">SAMN05421819_2719</name>
</gene>
<keyword evidence="11" id="KW-0131">Cell cycle</keyword>
<evidence type="ECO:0000256" key="6">
    <source>
        <dbReference type="ARBA" id="ARBA00022741"/>
    </source>
</evidence>
<dbReference type="CDD" id="cd16922">
    <property type="entry name" value="HATPase_EvgS-ArcB-TorS-like"/>
    <property type="match status" value="1"/>
</dbReference>
<keyword evidence="17" id="KW-1185">Reference proteome</keyword>
<evidence type="ECO:0000256" key="5">
    <source>
        <dbReference type="ARBA" id="ARBA00022679"/>
    </source>
</evidence>
<evidence type="ECO:0000256" key="7">
    <source>
        <dbReference type="ARBA" id="ARBA00022777"/>
    </source>
</evidence>
<dbReference type="Pfam" id="PF17152">
    <property type="entry name" value="CHASE8"/>
    <property type="match status" value="1"/>
</dbReference>
<evidence type="ECO:0000256" key="13">
    <source>
        <dbReference type="SAM" id="Phobius"/>
    </source>
</evidence>
<evidence type="ECO:0000256" key="2">
    <source>
        <dbReference type="ARBA" id="ARBA00004370"/>
    </source>
</evidence>
<evidence type="ECO:0000256" key="3">
    <source>
        <dbReference type="ARBA" id="ARBA00012438"/>
    </source>
</evidence>
<dbReference type="InterPro" id="IPR036097">
    <property type="entry name" value="HisK_dim/P_sf"/>
</dbReference>
<comment type="catalytic activity">
    <reaction evidence="1">
        <text>ATP + protein L-histidine = ADP + protein N-phospho-L-histidine.</text>
        <dbReference type="EC" id="2.7.13.3"/>
    </reaction>
</comment>
<dbReference type="Proteomes" id="UP000236728">
    <property type="component" value="Unassembled WGS sequence"/>
</dbReference>
<dbReference type="OrthoDB" id="9812260at2"/>
<evidence type="ECO:0000313" key="17">
    <source>
        <dbReference type="Proteomes" id="UP000236728"/>
    </source>
</evidence>
<keyword evidence="13" id="KW-0812">Transmembrane</keyword>
<keyword evidence="9" id="KW-0902">Two-component regulatory system</keyword>
<dbReference type="PROSITE" id="PS50109">
    <property type="entry name" value="HIS_KIN"/>
    <property type="match status" value="1"/>
</dbReference>
<evidence type="ECO:0000256" key="1">
    <source>
        <dbReference type="ARBA" id="ARBA00000085"/>
    </source>
</evidence>
<keyword evidence="6" id="KW-0547">Nucleotide-binding</keyword>
<dbReference type="SUPFAM" id="SSF55874">
    <property type="entry name" value="ATPase domain of HSP90 chaperone/DNA topoisomerase II/histidine kinase"/>
    <property type="match status" value="1"/>
</dbReference>
<keyword evidence="5" id="KW-0808">Transferase</keyword>